<feature type="compositionally biased region" description="Basic and acidic residues" evidence="1">
    <location>
        <begin position="242"/>
        <end position="256"/>
    </location>
</feature>
<dbReference type="GeneID" id="63686315"/>
<name>M5G8A9_DACPD</name>
<feature type="compositionally biased region" description="Basic and acidic residues" evidence="1">
    <location>
        <begin position="273"/>
        <end position="282"/>
    </location>
</feature>
<sequence>MPSTEVKEAQAQHVFKALVSKSHDKNLFNDKYKQVTEVMKEMIGWQWCRECKAEAKAAHLQPTLTSPMISKPSLHITCSARSKNQIGVRTQSQDQKATQEAQCVFVNKNKLTDNTDHGCPIYDHAQKDVLESNLQAIGMKDGSVQYVCIGQKVKLSSIDKEVTKEVLPLADKVKVFNQFKKDPNEKLHGLIKPIGWITSVFNQAAKRLSSELKEEEAHQSKKRAHLSSQYDIDFMFQDDLDDTKKEQESNASHESDVILMTKFPEKKKQKKGKEREDHWQET</sequence>
<protein>
    <submittedName>
        <fullName evidence="2">Uncharacterized protein</fullName>
    </submittedName>
</protein>
<proteinExistence type="predicted"/>
<accession>M5G8A9</accession>
<dbReference type="HOGENOM" id="CLU_987023_0_0_1"/>
<evidence type="ECO:0000313" key="3">
    <source>
        <dbReference type="Proteomes" id="UP000030653"/>
    </source>
</evidence>
<evidence type="ECO:0000313" key="2">
    <source>
        <dbReference type="EMBL" id="EJT99992.1"/>
    </source>
</evidence>
<evidence type="ECO:0000256" key="1">
    <source>
        <dbReference type="SAM" id="MobiDB-lite"/>
    </source>
</evidence>
<dbReference type="EMBL" id="JH795868">
    <property type="protein sequence ID" value="EJT99992.1"/>
    <property type="molecule type" value="Genomic_DNA"/>
</dbReference>
<feature type="region of interest" description="Disordered" evidence="1">
    <location>
        <begin position="241"/>
        <end position="282"/>
    </location>
</feature>
<dbReference type="RefSeq" id="XP_040626890.1">
    <property type="nucleotide sequence ID" value="XM_040771253.1"/>
</dbReference>
<gene>
    <name evidence="2" type="ORF">DACRYDRAFT_17069</name>
</gene>
<organism evidence="2 3">
    <name type="scientific">Dacryopinax primogenitus (strain DJM 731)</name>
    <name type="common">Brown rot fungus</name>
    <dbReference type="NCBI Taxonomy" id="1858805"/>
    <lineage>
        <taxon>Eukaryota</taxon>
        <taxon>Fungi</taxon>
        <taxon>Dikarya</taxon>
        <taxon>Basidiomycota</taxon>
        <taxon>Agaricomycotina</taxon>
        <taxon>Dacrymycetes</taxon>
        <taxon>Dacrymycetales</taxon>
        <taxon>Dacrymycetaceae</taxon>
        <taxon>Dacryopinax</taxon>
    </lineage>
</organism>
<dbReference type="Proteomes" id="UP000030653">
    <property type="component" value="Unassembled WGS sequence"/>
</dbReference>
<reference evidence="2 3" key="1">
    <citation type="journal article" date="2012" name="Science">
        <title>The Paleozoic origin of enzymatic lignin decomposition reconstructed from 31 fungal genomes.</title>
        <authorList>
            <person name="Floudas D."/>
            <person name="Binder M."/>
            <person name="Riley R."/>
            <person name="Barry K."/>
            <person name="Blanchette R.A."/>
            <person name="Henrissat B."/>
            <person name="Martinez A.T."/>
            <person name="Otillar R."/>
            <person name="Spatafora J.W."/>
            <person name="Yadav J.S."/>
            <person name="Aerts A."/>
            <person name="Benoit I."/>
            <person name="Boyd A."/>
            <person name="Carlson A."/>
            <person name="Copeland A."/>
            <person name="Coutinho P.M."/>
            <person name="de Vries R.P."/>
            <person name="Ferreira P."/>
            <person name="Findley K."/>
            <person name="Foster B."/>
            <person name="Gaskell J."/>
            <person name="Glotzer D."/>
            <person name="Gorecki P."/>
            <person name="Heitman J."/>
            <person name="Hesse C."/>
            <person name="Hori C."/>
            <person name="Igarashi K."/>
            <person name="Jurgens J.A."/>
            <person name="Kallen N."/>
            <person name="Kersten P."/>
            <person name="Kohler A."/>
            <person name="Kuees U."/>
            <person name="Kumar T.K.A."/>
            <person name="Kuo A."/>
            <person name="LaButti K."/>
            <person name="Larrondo L.F."/>
            <person name="Lindquist E."/>
            <person name="Ling A."/>
            <person name="Lombard V."/>
            <person name="Lucas S."/>
            <person name="Lundell T."/>
            <person name="Martin R."/>
            <person name="McLaughlin D.J."/>
            <person name="Morgenstern I."/>
            <person name="Morin E."/>
            <person name="Murat C."/>
            <person name="Nagy L.G."/>
            <person name="Nolan M."/>
            <person name="Ohm R.A."/>
            <person name="Patyshakuliyeva A."/>
            <person name="Rokas A."/>
            <person name="Ruiz-Duenas F.J."/>
            <person name="Sabat G."/>
            <person name="Salamov A."/>
            <person name="Samejima M."/>
            <person name="Schmutz J."/>
            <person name="Slot J.C."/>
            <person name="St John F."/>
            <person name="Stenlid J."/>
            <person name="Sun H."/>
            <person name="Sun S."/>
            <person name="Syed K."/>
            <person name="Tsang A."/>
            <person name="Wiebenga A."/>
            <person name="Young D."/>
            <person name="Pisabarro A."/>
            <person name="Eastwood D.C."/>
            <person name="Martin F."/>
            <person name="Cullen D."/>
            <person name="Grigoriev I.V."/>
            <person name="Hibbett D.S."/>
        </authorList>
    </citation>
    <scope>NUCLEOTIDE SEQUENCE [LARGE SCALE GENOMIC DNA]</scope>
    <source>
        <strain evidence="2 3">DJM-731 SS1</strain>
    </source>
</reference>
<keyword evidence="3" id="KW-1185">Reference proteome</keyword>
<dbReference type="AlphaFoldDB" id="M5G8A9"/>